<keyword evidence="5" id="KW-1185">Reference proteome</keyword>
<dbReference type="Gene3D" id="3.30.70.970">
    <property type="entry name" value="RraB-like"/>
    <property type="match status" value="1"/>
</dbReference>
<dbReference type="RefSeq" id="WP_025876137.1">
    <property type="nucleotide sequence ID" value="NZ_CBCSJV010000038.1"/>
</dbReference>
<dbReference type="EMBL" id="JAUKNN010000029">
    <property type="protein sequence ID" value="MDN8670147.1"/>
    <property type="molecule type" value="Genomic_DNA"/>
</dbReference>
<feature type="domain" description="Regulator of ribonuclease activity B" evidence="1">
    <location>
        <begin position="4"/>
        <end position="108"/>
    </location>
</feature>
<dbReference type="InterPro" id="IPR009671">
    <property type="entry name" value="RraB_dom"/>
</dbReference>
<dbReference type="SUPFAM" id="SSF89946">
    <property type="entry name" value="Hypothetical protein VC0424"/>
    <property type="match status" value="1"/>
</dbReference>
<dbReference type="AlphaFoldDB" id="A0A1W1GT90"/>
<evidence type="ECO:0000313" key="3">
    <source>
        <dbReference type="EMBL" id="SLM22570.1"/>
    </source>
</evidence>
<dbReference type="Proteomes" id="UP000191133">
    <property type="component" value="Unassembled WGS sequence"/>
</dbReference>
<reference evidence="4" key="1">
    <citation type="submission" date="2016-10" db="EMBL/GenBank/DDBJ databases">
        <authorList>
            <person name="Varghese N."/>
        </authorList>
    </citation>
    <scope>NUCLEOTIDE SEQUENCE [LARGE SCALE GENOMIC DNA]</scope>
    <source>
        <strain evidence="4">92MFCol6.1</strain>
    </source>
</reference>
<evidence type="ECO:0000313" key="5">
    <source>
        <dbReference type="Proteomes" id="UP001174315"/>
    </source>
</evidence>
<reference evidence="2" key="3">
    <citation type="submission" date="2023-07" db="EMBL/GenBank/DDBJ databases">
        <title>Stenotrophomonas isolates from soil.</title>
        <authorList>
            <person name="Sharma V."/>
            <person name="Zur-Pinska J."/>
            <person name="Hay A.G."/>
        </authorList>
    </citation>
    <scope>NUCLEOTIDE SEQUENCE</scope>
    <source>
        <strain evidence="2">C2</strain>
    </source>
</reference>
<evidence type="ECO:0000313" key="4">
    <source>
        <dbReference type="Proteomes" id="UP000191133"/>
    </source>
</evidence>
<protein>
    <submittedName>
        <fullName evidence="3">Regulator of ribonuclease activity B</fullName>
    </submittedName>
    <submittedName>
        <fullName evidence="2">Ribonuclease E inhibitor RraB</fullName>
    </submittedName>
</protein>
<accession>A0A1W1GT90</accession>
<evidence type="ECO:0000313" key="2">
    <source>
        <dbReference type="EMBL" id="MDN8670147.1"/>
    </source>
</evidence>
<dbReference type="EMBL" id="FWEU01000001">
    <property type="protein sequence ID" value="SLM22570.1"/>
    <property type="molecule type" value="Genomic_DNA"/>
</dbReference>
<name>A0A1W1GT90_9GAMM</name>
<reference evidence="3" key="2">
    <citation type="submission" date="2016-10" db="EMBL/GenBank/DDBJ databases">
        <authorList>
            <person name="de Groot N.N."/>
        </authorList>
    </citation>
    <scope>NUCLEOTIDE SEQUENCE [LARGE SCALE GENOMIC DNA]</scope>
    <source>
        <strain evidence="3">92MFCol6.1</strain>
    </source>
</reference>
<dbReference type="Proteomes" id="UP001174315">
    <property type="component" value="Unassembled WGS sequence"/>
</dbReference>
<dbReference type="Pfam" id="PF06877">
    <property type="entry name" value="RraB"/>
    <property type="match status" value="1"/>
</dbReference>
<dbReference type="InterPro" id="IPR036701">
    <property type="entry name" value="RraB-like_sf"/>
</dbReference>
<gene>
    <name evidence="2" type="ORF">Q0S36_12460</name>
    <name evidence="3" type="ORF">SAMN04488690_0233</name>
</gene>
<dbReference type="GeneID" id="64105575"/>
<organism evidence="3 4">
    <name type="scientific">Stenotrophomonas indicatrix</name>
    <dbReference type="NCBI Taxonomy" id="2045451"/>
    <lineage>
        <taxon>Bacteria</taxon>
        <taxon>Pseudomonadati</taxon>
        <taxon>Pseudomonadota</taxon>
        <taxon>Gammaproteobacteria</taxon>
        <taxon>Lysobacterales</taxon>
        <taxon>Lysobacteraceae</taxon>
        <taxon>Stenotrophomonas</taxon>
    </lineage>
</organism>
<evidence type="ECO:0000259" key="1">
    <source>
        <dbReference type="Pfam" id="PF06877"/>
    </source>
</evidence>
<proteinExistence type="predicted"/>
<sequence>MDLEDTRNLFTNLRENTDWDLDAPLLWGYFFVHSTAEPLHALATHLQAQGYVLVEVFEQEPEDGEAAFHVLHVERVEVHDETSLDKRNQELSALATQMGVEDYDGMDVGPAPTLQ</sequence>